<dbReference type="EMBL" id="BSOZ01000008">
    <property type="protein sequence ID" value="GLS03780.1"/>
    <property type="molecule type" value="Genomic_DNA"/>
</dbReference>
<dbReference type="InterPro" id="IPR049304">
    <property type="entry name" value="Gly_rich_dom"/>
</dbReference>
<name>A0ABQ6BP35_9NEIS</name>
<reference evidence="3" key="1">
    <citation type="journal article" date="2019" name="Int. J. Syst. Evol. Microbiol.">
        <title>The Global Catalogue of Microorganisms (GCM) 10K type strain sequencing project: providing services to taxonomists for standard genome sequencing and annotation.</title>
        <authorList>
            <consortium name="The Broad Institute Genomics Platform"/>
            <consortium name="The Broad Institute Genome Sequencing Center for Infectious Disease"/>
            <person name="Wu L."/>
            <person name="Ma J."/>
        </authorList>
    </citation>
    <scope>NUCLEOTIDE SEQUENCE [LARGE SCALE GENOMIC DNA]</scope>
    <source>
        <strain evidence="3">NBRC 104970</strain>
    </source>
</reference>
<keyword evidence="3" id="KW-1185">Reference proteome</keyword>
<evidence type="ECO:0000313" key="2">
    <source>
        <dbReference type="EMBL" id="GLS03780.1"/>
    </source>
</evidence>
<organism evidence="2 3">
    <name type="scientific">Chitiniphilus shinanonensis</name>
    <dbReference type="NCBI Taxonomy" id="553088"/>
    <lineage>
        <taxon>Bacteria</taxon>
        <taxon>Pseudomonadati</taxon>
        <taxon>Pseudomonadota</taxon>
        <taxon>Betaproteobacteria</taxon>
        <taxon>Neisseriales</taxon>
        <taxon>Chitinibacteraceae</taxon>
        <taxon>Chitiniphilus</taxon>
    </lineage>
</organism>
<evidence type="ECO:0000259" key="1">
    <source>
        <dbReference type="Pfam" id="PF21722"/>
    </source>
</evidence>
<comment type="caution">
    <text evidence="2">The sequence shown here is derived from an EMBL/GenBank/DDBJ whole genome shotgun (WGS) entry which is preliminary data.</text>
</comment>
<dbReference type="RefSeq" id="WP_157235818.1">
    <property type="nucleotide sequence ID" value="NZ_BSOZ01000008.1"/>
</dbReference>
<proteinExistence type="predicted"/>
<evidence type="ECO:0000313" key="3">
    <source>
        <dbReference type="Proteomes" id="UP001156836"/>
    </source>
</evidence>
<dbReference type="Pfam" id="PF21722">
    <property type="entry name" value="Gly_rich_2"/>
    <property type="match status" value="1"/>
</dbReference>
<dbReference type="Proteomes" id="UP001156836">
    <property type="component" value="Unassembled WGS sequence"/>
</dbReference>
<protein>
    <recommendedName>
        <fullName evidence="1">Glycine-rich domain-containing protein</fullName>
    </recommendedName>
</protein>
<gene>
    <name evidence="2" type="ORF">GCM10007860_09250</name>
</gene>
<feature type="domain" description="Glycine-rich" evidence="1">
    <location>
        <begin position="110"/>
        <end position="290"/>
    </location>
</feature>
<accession>A0ABQ6BP35</accession>
<sequence length="297" mass="28088">MDYPHSISGVNLLNGKFTDGNPQTGQLPSRDTAAWSNAVTDELLSVIQAAGMTPTEGLNSQLLEALRAVGVFTTRPPADNTTAAATTAFVQSAIAAATGRLIGVQVFSNPGTSTYTPTLGTTSVIVEVVGGGGGSGGLAATGAAQNAIAGCGGNGSYAKSRLTSGFSGVSVTVGAGGMGGSVGTGSGGSGGTSSFGALVSCPGGGGSIAGGAVSGPTNGSGGAGAGAPSGANILGVPGVQGCWPVIPAIGAGAMAIQPQTLLGGYGTGAAQNYSGTNSAARAGNFGGQGQVIVWEYA</sequence>